<dbReference type="Proteomes" id="UP001622950">
    <property type="component" value="Unassembled WGS sequence"/>
</dbReference>
<dbReference type="EMBL" id="JBJHQE010000051">
    <property type="protein sequence ID" value="MFK9083442.1"/>
    <property type="molecule type" value="Genomic_DNA"/>
</dbReference>
<name>A0ACC7MXZ2_9PSED</name>
<comment type="caution">
    <text evidence="1">The sequence shown here is derived from an EMBL/GenBank/DDBJ whole genome shotgun (WGS) entry which is preliminary data.</text>
</comment>
<gene>
    <name evidence="1" type="ORF">ACJEBM_22525</name>
</gene>
<sequence length="52" mass="5400">MKIMLPTAMAASQATGSEKKSLLQRLMIDICSSGFLLSNGNSQGIADAGQTL</sequence>
<organism evidence="1 2">
    <name type="scientific">Pseudomonas neuropathica</name>
    <dbReference type="NCBI Taxonomy" id="2730425"/>
    <lineage>
        <taxon>Bacteria</taxon>
        <taxon>Pseudomonadati</taxon>
        <taxon>Pseudomonadota</taxon>
        <taxon>Gammaproteobacteria</taxon>
        <taxon>Pseudomonadales</taxon>
        <taxon>Pseudomonadaceae</taxon>
        <taxon>Pseudomonas</taxon>
    </lineage>
</organism>
<accession>A0ACC7MXZ2</accession>
<protein>
    <submittedName>
        <fullName evidence="1">Uncharacterized protein</fullName>
    </submittedName>
</protein>
<evidence type="ECO:0000313" key="1">
    <source>
        <dbReference type="EMBL" id="MFK9083442.1"/>
    </source>
</evidence>
<evidence type="ECO:0000313" key="2">
    <source>
        <dbReference type="Proteomes" id="UP001622950"/>
    </source>
</evidence>
<proteinExistence type="predicted"/>
<reference evidence="1" key="1">
    <citation type="submission" date="2024-11" db="EMBL/GenBank/DDBJ databases">
        <authorList>
            <person name="Lucas J.A."/>
        </authorList>
    </citation>
    <scope>NUCLEOTIDE SEQUENCE</scope>
    <source>
        <strain evidence="1">Z 8.8</strain>
    </source>
</reference>
<keyword evidence="2" id="KW-1185">Reference proteome</keyword>